<comment type="caution">
    <text evidence="7">The sequence shown here is derived from an EMBL/GenBank/DDBJ whole genome shotgun (WGS) entry which is preliminary data.</text>
</comment>
<evidence type="ECO:0000256" key="3">
    <source>
        <dbReference type="ARBA" id="ARBA00022806"/>
    </source>
</evidence>
<feature type="domain" description="Helicase ATP-binding" evidence="6">
    <location>
        <begin position="1"/>
        <end position="100"/>
    </location>
</feature>
<dbReference type="GO" id="GO:0016787">
    <property type="term" value="F:hydrolase activity"/>
    <property type="evidence" value="ECO:0007669"/>
    <property type="project" value="UniProtKB-KW"/>
</dbReference>
<dbReference type="InterPro" id="IPR050079">
    <property type="entry name" value="DEAD_box_RNA_helicase"/>
</dbReference>
<dbReference type="InterPro" id="IPR000629">
    <property type="entry name" value="RNA-helicase_DEAD-box_CS"/>
</dbReference>
<accession>A0A919HP42</accession>
<dbReference type="GO" id="GO:0005524">
    <property type="term" value="F:ATP binding"/>
    <property type="evidence" value="ECO:0007669"/>
    <property type="project" value="UniProtKB-KW"/>
</dbReference>
<dbReference type="InterPro" id="IPR014001">
    <property type="entry name" value="Helicase_ATP-bd"/>
</dbReference>
<name>A0A919HP42_KLEPN</name>
<dbReference type="GO" id="GO:0003724">
    <property type="term" value="F:RNA helicase activity"/>
    <property type="evidence" value="ECO:0007669"/>
    <property type="project" value="TreeGrafter"/>
</dbReference>
<dbReference type="CDD" id="cd00268">
    <property type="entry name" value="DEADc"/>
    <property type="match status" value="1"/>
</dbReference>
<dbReference type="PANTHER" id="PTHR47959">
    <property type="entry name" value="ATP-DEPENDENT RNA HELICASE RHLE-RELATED"/>
    <property type="match status" value="1"/>
</dbReference>
<dbReference type="GO" id="GO:0003676">
    <property type="term" value="F:nucleic acid binding"/>
    <property type="evidence" value="ECO:0007669"/>
    <property type="project" value="InterPro"/>
</dbReference>
<evidence type="ECO:0000313" key="7">
    <source>
        <dbReference type="EMBL" id="GHK52083.1"/>
    </source>
</evidence>
<sequence>MLCGGQPFGAQRDSLQHAPHIIVATPGRLLDHLQKGTVSLDALQTLVMDEADRMLDMGFSDAIDEVIRFAPADRQTLLFSATAGGNRGDQRPGAAQSADH</sequence>
<dbReference type="InterPro" id="IPR027417">
    <property type="entry name" value="P-loop_NTPase"/>
</dbReference>
<dbReference type="Pfam" id="PF00270">
    <property type="entry name" value="DEAD"/>
    <property type="match status" value="1"/>
</dbReference>
<dbReference type="InterPro" id="IPR011545">
    <property type="entry name" value="DEAD/DEAH_box_helicase_dom"/>
</dbReference>
<dbReference type="Proteomes" id="UP000655094">
    <property type="component" value="Unassembled WGS sequence"/>
</dbReference>
<evidence type="ECO:0000256" key="5">
    <source>
        <dbReference type="SAM" id="MobiDB-lite"/>
    </source>
</evidence>
<reference evidence="7" key="1">
    <citation type="submission" date="2020-10" db="EMBL/GenBank/DDBJ databases">
        <title>Genome Sequence of ESBL Producing Zambian Clinical Strains.</title>
        <authorList>
            <person name="Shawa M."/>
            <person name="Furuta Y."/>
            <person name="Simbotwe M."/>
            <person name="Mulenga E."/>
            <person name="Mubanga M."/>
            <person name="Mulenga G."/>
            <person name="Kaile C."/>
            <person name="Zorigt T."/>
            <person name="Hang'ombe B."/>
            <person name="Higashi H."/>
        </authorList>
    </citation>
    <scope>NUCLEOTIDE SEQUENCE</scope>
    <source>
        <strain evidence="7">Zam_UTH_09</strain>
    </source>
</reference>
<dbReference type="Gene3D" id="3.40.50.300">
    <property type="entry name" value="P-loop containing nucleotide triphosphate hydrolases"/>
    <property type="match status" value="1"/>
</dbReference>
<dbReference type="PANTHER" id="PTHR47959:SF1">
    <property type="entry name" value="ATP-DEPENDENT RNA HELICASE DBPA"/>
    <property type="match status" value="1"/>
</dbReference>
<dbReference type="AlphaFoldDB" id="A0A919HP42"/>
<dbReference type="GO" id="GO:0005829">
    <property type="term" value="C:cytosol"/>
    <property type="evidence" value="ECO:0007669"/>
    <property type="project" value="TreeGrafter"/>
</dbReference>
<evidence type="ECO:0000256" key="1">
    <source>
        <dbReference type="ARBA" id="ARBA00022741"/>
    </source>
</evidence>
<keyword evidence="2" id="KW-0378">Hydrolase</keyword>
<evidence type="ECO:0000259" key="6">
    <source>
        <dbReference type="PROSITE" id="PS51192"/>
    </source>
</evidence>
<keyword evidence="3" id="KW-0347">Helicase</keyword>
<organism evidence="7 8">
    <name type="scientific">Klebsiella pneumoniae</name>
    <dbReference type="NCBI Taxonomy" id="573"/>
    <lineage>
        <taxon>Bacteria</taxon>
        <taxon>Pseudomonadati</taxon>
        <taxon>Pseudomonadota</taxon>
        <taxon>Gammaproteobacteria</taxon>
        <taxon>Enterobacterales</taxon>
        <taxon>Enterobacteriaceae</taxon>
        <taxon>Klebsiella/Raoultella group</taxon>
        <taxon>Klebsiella</taxon>
        <taxon>Klebsiella pneumoniae complex</taxon>
    </lineage>
</organism>
<keyword evidence="4" id="KW-0067">ATP-binding</keyword>
<keyword evidence="1" id="KW-0547">Nucleotide-binding</keyword>
<gene>
    <name evidence="7" type="ORF">KPZU09_18190</name>
</gene>
<evidence type="ECO:0000313" key="8">
    <source>
        <dbReference type="Proteomes" id="UP000655094"/>
    </source>
</evidence>
<dbReference type="InterPro" id="IPR044742">
    <property type="entry name" value="DEAD/DEAH_RhlB"/>
</dbReference>
<dbReference type="EMBL" id="BNFF01000001">
    <property type="protein sequence ID" value="GHK52083.1"/>
    <property type="molecule type" value="Genomic_DNA"/>
</dbReference>
<dbReference type="PROSITE" id="PS51192">
    <property type="entry name" value="HELICASE_ATP_BIND_1"/>
    <property type="match status" value="1"/>
</dbReference>
<feature type="region of interest" description="Disordered" evidence="5">
    <location>
        <begin position="80"/>
        <end position="100"/>
    </location>
</feature>
<protein>
    <recommendedName>
        <fullName evidence="6">Helicase ATP-binding domain-containing protein</fullName>
    </recommendedName>
</protein>
<evidence type="ECO:0000256" key="2">
    <source>
        <dbReference type="ARBA" id="ARBA00022801"/>
    </source>
</evidence>
<dbReference type="PROSITE" id="PS00039">
    <property type="entry name" value="DEAD_ATP_HELICASE"/>
    <property type="match status" value="1"/>
</dbReference>
<dbReference type="SUPFAM" id="SSF52540">
    <property type="entry name" value="P-loop containing nucleoside triphosphate hydrolases"/>
    <property type="match status" value="1"/>
</dbReference>
<evidence type="ECO:0000256" key="4">
    <source>
        <dbReference type="ARBA" id="ARBA00022840"/>
    </source>
</evidence>
<proteinExistence type="predicted"/>